<dbReference type="EMBL" id="JAHESF010000023">
    <property type="protein sequence ID" value="MBT1699230.1"/>
    <property type="molecule type" value="Genomic_DNA"/>
</dbReference>
<feature type="transmembrane region" description="Helical" evidence="2">
    <location>
        <begin position="60"/>
        <end position="77"/>
    </location>
</feature>
<feature type="transmembrane region" description="Helical" evidence="2">
    <location>
        <begin position="334"/>
        <end position="354"/>
    </location>
</feature>
<sequence>MTSAITKTISLLLLILIGYLFRKKIAGKDQREGIKTLILSLALPATILIALLQIDFESDLIIIPVMSLGFNIIMHLLMDRLPLQPIFNIPVNQYRTLIMLIPSLAPGLSCFPFIMEYSGQGPLAMAALADVGNKIFVLIISYTIAMKWYYEVNRENAPGGKTKIKDLLMAMVNEPVNIVIVVAIVMLSLGLNYKAFPEALTLSIDRLSIMMTPLILLFIGLSIRLTWDQVRTIFSFLFFRSGIAFGLSGLVLLFFPVTDIPTILLMIVFPQSACSFWPYAHMAAVGQIENKLPGEKRIRTFDQDFAMNVLACSMPFSVILIMIIYASGDVFAKTTPVFMCSGLFLLAAAGIVLFSSKLLSVYKADPIEMPEIGAEKQAS</sequence>
<proteinExistence type="predicted"/>
<gene>
    <name evidence="3" type="ORF">KK083_20200</name>
</gene>
<evidence type="ECO:0000256" key="2">
    <source>
        <dbReference type="SAM" id="Phobius"/>
    </source>
</evidence>
<feature type="transmembrane region" description="Helical" evidence="2">
    <location>
        <begin position="34"/>
        <end position="54"/>
    </location>
</feature>
<feature type="transmembrane region" description="Helical" evidence="2">
    <location>
        <begin position="121"/>
        <end position="146"/>
    </location>
</feature>
<keyword evidence="2" id="KW-0472">Membrane</keyword>
<feature type="transmembrane region" description="Helical" evidence="2">
    <location>
        <begin position="6"/>
        <end position="22"/>
    </location>
</feature>
<dbReference type="Proteomes" id="UP001319200">
    <property type="component" value="Unassembled WGS sequence"/>
</dbReference>
<keyword evidence="1" id="KW-0813">Transport</keyword>
<reference evidence="3 4" key="1">
    <citation type="submission" date="2021-05" db="EMBL/GenBank/DDBJ databases">
        <title>A Polyphasic approach of four new species of the genus Ohtaekwangia: Ohtaekwangia histidinii sp. nov., Ohtaekwangia cretensis sp. nov., Ohtaekwangia indiensis sp. nov., Ohtaekwangia reichenbachii sp. nov. from diverse environment.</title>
        <authorList>
            <person name="Octaviana S."/>
        </authorList>
    </citation>
    <scope>NUCLEOTIDE SEQUENCE [LARGE SCALE GENOMIC DNA]</scope>
    <source>
        <strain evidence="3 4">PWU4</strain>
    </source>
</reference>
<name>A0AAP2DMT8_9BACT</name>
<dbReference type="RefSeq" id="WP_254167002.1">
    <property type="nucleotide sequence ID" value="NZ_JAHESF010000023.1"/>
</dbReference>
<protein>
    <submittedName>
        <fullName evidence="3">Permease</fullName>
    </submittedName>
</protein>
<feature type="transmembrane region" description="Helical" evidence="2">
    <location>
        <begin position="237"/>
        <end position="257"/>
    </location>
</feature>
<keyword evidence="2" id="KW-0812">Transmembrane</keyword>
<accession>A0AAP2DMT8</accession>
<keyword evidence="2" id="KW-1133">Transmembrane helix</keyword>
<feature type="transmembrane region" description="Helical" evidence="2">
    <location>
        <begin position="207"/>
        <end position="225"/>
    </location>
</feature>
<keyword evidence="4" id="KW-1185">Reference proteome</keyword>
<feature type="transmembrane region" description="Helical" evidence="2">
    <location>
        <begin position="167"/>
        <end position="187"/>
    </location>
</feature>
<comment type="caution">
    <text evidence="3">The sequence shown here is derived from an EMBL/GenBank/DDBJ whole genome shotgun (WGS) entry which is preliminary data.</text>
</comment>
<dbReference type="AlphaFoldDB" id="A0AAP2DMT8"/>
<feature type="transmembrane region" description="Helical" evidence="2">
    <location>
        <begin position="263"/>
        <end position="284"/>
    </location>
</feature>
<evidence type="ECO:0000313" key="4">
    <source>
        <dbReference type="Proteomes" id="UP001319200"/>
    </source>
</evidence>
<feature type="transmembrane region" description="Helical" evidence="2">
    <location>
        <begin position="97"/>
        <end position="115"/>
    </location>
</feature>
<feature type="transmembrane region" description="Helical" evidence="2">
    <location>
        <begin position="305"/>
        <end position="328"/>
    </location>
</feature>
<evidence type="ECO:0000313" key="3">
    <source>
        <dbReference type="EMBL" id="MBT1699230.1"/>
    </source>
</evidence>
<organism evidence="3 4">
    <name type="scientific">Chryseosolibacter histidini</name>
    <dbReference type="NCBI Taxonomy" id="2782349"/>
    <lineage>
        <taxon>Bacteria</taxon>
        <taxon>Pseudomonadati</taxon>
        <taxon>Bacteroidota</taxon>
        <taxon>Cytophagia</taxon>
        <taxon>Cytophagales</taxon>
        <taxon>Chryseotaleaceae</taxon>
        <taxon>Chryseosolibacter</taxon>
    </lineage>
</organism>
<evidence type="ECO:0000256" key="1">
    <source>
        <dbReference type="ARBA" id="ARBA00022448"/>
    </source>
</evidence>
<dbReference type="PANTHER" id="PTHR36838">
    <property type="entry name" value="AUXIN EFFLUX CARRIER FAMILY PROTEIN"/>
    <property type="match status" value="1"/>
</dbReference>
<dbReference type="PANTHER" id="PTHR36838:SF3">
    <property type="entry name" value="TRANSPORTER AUXIN EFFLUX CARRIER EC FAMILY"/>
    <property type="match status" value="1"/>
</dbReference>